<gene>
    <name evidence="2" type="ORF">FHR19_001469</name>
</gene>
<dbReference type="AlphaFoldDB" id="A0A7W9APB5"/>
<dbReference type="SUPFAM" id="SSF51430">
    <property type="entry name" value="NAD(P)-linked oxidoreductase"/>
    <property type="match status" value="1"/>
</dbReference>
<comment type="caution">
    <text evidence="2">The sequence shown here is derived from an EMBL/GenBank/DDBJ whole genome shotgun (WGS) entry which is preliminary data.</text>
</comment>
<keyword evidence="2" id="KW-0560">Oxidoreductase</keyword>
<protein>
    <submittedName>
        <fullName evidence="2">D-threo-aldose 1-dehydrogenase</fullName>
        <ecNumber evidence="2">1.1.1.122</ecNumber>
    </submittedName>
</protein>
<dbReference type="PANTHER" id="PTHR42686">
    <property type="entry name" value="GH17980P-RELATED"/>
    <property type="match status" value="1"/>
</dbReference>
<dbReference type="InterPro" id="IPR020471">
    <property type="entry name" value="AKR"/>
</dbReference>
<sequence>MTTIDTRTMGRTGLALTTLGFGAASLGNLYKPVDDAAAHGAVAAALAAGIRYFDTAPHYGRGLSERRLGDALRGAGDVVVSTKVGRLMVPDDSVTDDRERDGFRSAMPFRAVYDYTHDGILRSHEASLHRLGLAKVDILFVHDIGGLTHGDAAAHYWAQLTDGGGFRALERLRHEGVIRGFGLGVNEVEVCLDAMRVAELDVILLAGRYSLLDQQALDAFFPACIAARTAVVIGGPYNSGILATGVRSGRPLHYDYAAPSAEVVERTARIEAIADTHGIPLPAAALAFVLAHPAVASVIPGMGSAARVEATAALAAHPIPAGFWSDLRASGLVRAEAPLPGELA</sequence>
<name>A0A7W9APB5_9SPHN</name>
<dbReference type="PANTHER" id="PTHR42686:SF1">
    <property type="entry name" value="GH17980P-RELATED"/>
    <property type="match status" value="1"/>
</dbReference>
<accession>A0A7W9APB5</accession>
<dbReference type="Proteomes" id="UP000557739">
    <property type="component" value="Unassembled WGS sequence"/>
</dbReference>
<dbReference type="RefSeq" id="WP_343053199.1">
    <property type="nucleotide sequence ID" value="NZ_JACIJJ010000002.1"/>
</dbReference>
<feature type="domain" description="NADP-dependent oxidoreductase" evidence="1">
    <location>
        <begin position="19"/>
        <end position="328"/>
    </location>
</feature>
<dbReference type="InterPro" id="IPR036812">
    <property type="entry name" value="NAD(P)_OxRdtase_dom_sf"/>
</dbReference>
<dbReference type="GO" id="GO:0005829">
    <property type="term" value="C:cytosol"/>
    <property type="evidence" value="ECO:0007669"/>
    <property type="project" value="TreeGrafter"/>
</dbReference>
<dbReference type="InterPro" id="IPR023210">
    <property type="entry name" value="NADP_OxRdtase_dom"/>
</dbReference>
<evidence type="ECO:0000259" key="1">
    <source>
        <dbReference type="Pfam" id="PF00248"/>
    </source>
</evidence>
<evidence type="ECO:0000313" key="3">
    <source>
        <dbReference type="Proteomes" id="UP000557739"/>
    </source>
</evidence>
<dbReference type="GO" id="GO:0047834">
    <property type="term" value="F:D-threo-aldose 1-dehydrogenase activity"/>
    <property type="evidence" value="ECO:0007669"/>
    <property type="project" value="UniProtKB-EC"/>
</dbReference>
<dbReference type="EC" id="1.1.1.122" evidence="2"/>
<proteinExistence type="predicted"/>
<dbReference type="Gene3D" id="3.20.20.100">
    <property type="entry name" value="NADP-dependent oxidoreductase domain"/>
    <property type="match status" value="1"/>
</dbReference>
<organism evidence="2 3">
    <name type="scientific">Sphingomonas yantingensis</name>
    <dbReference type="NCBI Taxonomy" id="1241761"/>
    <lineage>
        <taxon>Bacteria</taxon>
        <taxon>Pseudomonadati</taxon>
        <taxon>Pseudomonadota</taxon>
        <taxon>Alphaproteobacteria</taxon>
        <taxon>Sphingomonadales</taxon>
        <taxon>Sphingomonadaceae</taxon>
        <taxon>Sphingomonas</taxon>
    </lineage>
</organism>
<reference evidence="2 3" key="1">
    <citation type="submission" date="2020-08" db="EMBL/GenBank/DDBJ databases">
        <title>Genomic Encyclopedia of Type Strains, Phase IV (KMG-IV): sequencing the most valuable type-strain genomes for metagenomic binning, comparative biology and taxonomic classification.</title>
        <authorList>
            <person name="Goeker M."/>
        </authorList>
    </citation>
    <scope>NUCLEOTIDE SEQUENCE [LARGE SCALE GENOMIC DNA]</scope>
    <source>
        <strain evidence="2 3">DSM 27244</strain>
    </source>
</reference>
<dbReference type="Pfam" id="PF00248">
    <property type="entry name" value="Aldo_ket_red"/>
    <property type="match status" value="1"/>
</dbReference>
<keyword evidence="3" id="KW-1185">Reference proteome</keyword>
<evidence type="ECO:0000313" key="2">
    <source>
        <dbReference type="EMBL" id="MBB5698124.1"/>
    </source>
</evidence>
<dbReference type="EMBL" id="JACIJJ010000002">
    <property type="protein sequence ID" value="MBB5698124.1"/>
    <property type="molecule type" value="Genomic_DNA"/>
</dbReference>